<evidence type="ECO:0000313" key="2">
    <source>
        <dbReference type="Proteomes" id="UP001146793"/>
    </source>
</evidence>
<organism evidence="1 2">
    <name type="scientific">Anaeramoeba flamelloides</name>
    <dbReference type="NCBI Taxonomy" id="1746091"/>
    <lineage>
        <taxon>Eukaryota</taxon>
        <taxon>Metamonada</taxon>
        <taxon>Anaeramoebidae</taxon>
        <taxon>Anaeramoeba</taxon>
    </lineage>
</organism>
<comment type="caution">
    <text evidence="1">The sequence shown here is derived from an EMBL/GenBank/DDBJ whole genome shotgun (WGS) entry which is preliminary data.</text>
</comment>
<protein>
    <submittedName>
        <fullName evidence="1">Uncharacterized protein</fullName>
    </submittedName>
</protein>
<evidence type="ECO:0000313" key="1">
    <source>
        <dbReference type="EMBL" id="KAJ3426931.1"/>
    </source>
</evidence>
<accession>A0AAV7YAR8</accession>
<dbReference type="Proteomes" id="UP001146793">
    <property type="component" value="Unassembled WGS sequence"/>
</dbReference>
<dbReference type="AlphaFoldDB" id="A0AAV7YAR8"/>
<reference evidence="1" key="1">
    <citation type="submission" date="2022-08" db="EMBL/GenBank/DDBJ databases">
        <title>Novel sulphate-reducing endosymbionts in the free-living metamonad Anaeramoeba.</title>
        <authorList>
            <person name="Jerlstrom-Hultqvist J."/>
            <person name="Cepicka I."/>
            <person name="Gallot-Lavallee L."/>
            <person name="Salas-Leiva D."/>
            <person name="Curtis B.A."/>
            <person name="Zahonova K."/>
            <person name="Pipaliya S."/>
            <person name="Dacks J."/>
            <person name="Roger A.J."/>
        </authorList>
    </citation>
    <scope>NUCLEOTIDE SEQUENCE</scope>
    <source>
        <strain evidence="1">Busselton2</strain>
    </source>
</reference>
<name>A0AAV7YAR8_9EUKA</name>
<dbReference type="EMBL" id="JANTQA010000063">
    <property type="protein sequence ID" value="KAJ3426931.1"/>
    <property type="molecule type" value="Genomic_DNA"/>
</dbReference>
<sequence length="83" mass="9821">MSNPNWPTLKKSEITKTHSLSEKNLQNLNKTKNDSFFTTLQNEKFNNKKENNKTFKENLGKFFKPTILNIIPKKKQLLMFSFL</sequence>
<proteinExistence type="predicted"/>
<gene>
    <name evidence="1" type="ORF">M0812_26504</name>
</gene>